<dbReference type="PANTHER" id="PTHR45790:SF4">
    <property type="entry name" value="COBALT-PRECORRIN-4 C(11)-METHYLTRANSFERASE"/>
    <property type="match status" value="1"/>
</dbReference>
<evidence type="ECO:0000259" key="8">
    <source>
        <dbReference type="Pfam" id="PF00590"/>
    </source>
</evidence>
<dbReference type="PROSITE" id="PS00840">
    <property type="entry name" value="SUMT_2"/>
    <property type="match status" value="1"/>
</dbReference>
<keyword evidence="3" id="KW-0169">Cobalamin biosynthesis</keyword>
<evidence type="ECO:0000313" key="9">
    <source>
        <dbReference type="EMBL" id="KXB65195.1"/>
    </source>
</evidence>
<dbReference type="AlphaFoldDB" id="A0A134ABZ0"/>
<dbReference type="RefSeq" id="WP_068369685.1">
    <property type="nucleotide sequence ID" value="NZ_CAMQER010000056.1"/>
</dbReference>
<dbReference type="PATRIC" id="fig|755172.3.peg.1664"/>
<keyword evidence="6" id="KW-0949">S-adenosyl-L-methionine</keyword>
<dbReference type="InterPro" id="IPR014776">
    <property type="entry name" value="4pyrrole_Mease_sub2"/>
</dbReference>
<comment type="caution">
    <text evidence="9">The sequence shown here is derived from an EMBL/GenBank/DDBJ whole genome shotgun (WGS) entry which is preliminary data.</text>
</comment>
<evidence type="ECO:0000256" key="7">
    <source>
        <dbReference type="RuleBase" id="RU003960"/>
    </source>
</evidence>
<dbReference type="SUPFAM" id="SSF53790">
    <property type="entry name" value="Tetrapyrrole methylase"/>
    <property type="match status" value="1"/>
</dbReference>
<dbReference type="Gene3D" id="3.30.950.10">
    <property type="entry name" value="Methyltransferase, Cobalt-precorrin-4 Transmethylase, Domain 2"/>
    <property type="match status" value="1"/>
</dbReference>
<dbReference type="InterPro" id="IPR000878">
    <property type="entry name" value="4pyrrol_Mease"/>
</dbReference>
<evidence type="ECO:0000256" key="5">
    <source>
        <dbReference type="ARBA" id="ARBA00022679"/>
    </source>
</evidence>
<dbReference type="Pfam" id="PF00590">
    <property type="entry name" value="TP_methylase"/>
    <property type="match status" value="1"/>
</dbReference>
<dbReference type="UniPathway" id="UPA00148"/>
<comment type="pathway">
    <text evidence="1">Cofactor biosynthesis; adenosylcobalamin biosynthesis.</text>
</comment>
<dbReference type="InterPro" id="IPR050161">
    <property type="entry name" value="Siro_Cobalamin_biosynth"/>
</dbReference>
<dbReference type="Proteomes" id="UP000070442">
    <property type="component" value="Unassembled WGS sequence"/>
</dbReference>
<keyword evidence="5 7" id="KW-0808">Transferase</keyword>
<feature type="domain" description="Tetrapyrrole methylase" evidence="8">
    <location>
        <begin position="1"/>
        <end position="205"/>
    </location>
</feature>
<keyword evidence="4 7" id="KW-0489">Methyltransferase</keyword>
<keyword evidence="10" id="KW-1185">Reference proteome</keyword>
<dbReference type="GO" id="GO:0046026">
    <property type="term" value="F:precorrin-4 C11-methyltransferase activity"/>
    <property type="evidence" value="ECO:0007669"/>
    <property type="project" value="InterPro"/>
</dbReference>
<dbReference type="GO" id="GO:0009236">
    <property type="term" value="P:cobalamin biosynthetic process"/>
    <property type="evidence" value="ECO:0007669"/>
    <property type="project" value="UniProtKB-UniPathway"/>
</dbReference>
<gene>
    <name evidence="9" type="ORF">HMPREF1863_01703</name>
</gene>
<dbReference type="InterPro" id="IPR003043">
    <property type="entry name" value="Uropor_MeTrfase_CS"/>
</dbReference>
<evidence type="ECO:0000256" key="3">
    <source>
        <dbReference type="ARBA" id="ARBA00022573"/>
    </source>
</evidence>
<reference evidence="10" key="1">
    <citation type="submission" date="2016-01" db="EMBL/GenBank/DDBJ databases">
        <authorList>
            <person name="Mitreva M."/>
            <person name="Pepin K.H."/>
            <person name="Mihindukulasuriya K.A."/>
            <person name="Fulton R."/>
            <person name="Fronick C."/>
            <person name="O'Laughlin M."/>
            <person name="Miner T."/>
            <person name="Herter B."/>
            <person name="Rosa B.A."/>
            <person name="Cordes M."/>
            <person name="Tomlinson C."/>
            <person name="Wollam A."/>
            <person name="Palsikar V.B."/>
            <person name="Mardis E.R."/>
            <person name="Wilson R.K."/>
        </authorList>
    </citation>
    <scope>NUCLEOTIDE SEQUENCE [LARGE SCALE GENOMIC DNA]</scope>
    <source>
        <strain evidence="10">DNF00729</strain>
    </source>
</reference>
<dbReference type="NCBIfam" id="TIGR01465">
    <property type="entry name" value="cobM_cbiF"/>
    <property type="match status" value="1"/>
</dbReference>
<dbReference type="OrthoDB" id="9815856at2"/>
<dbReference type="Gene3D" id="3.40.1010.10">
    <property type="entry name" value="Cobalt-precorrin-4 Transmethylase, Domain 1"/>
    <property type="match status" value="1"/>
</dbReference>
<dbReference type="CDD" id="cd11641">
    <property type="entry name" value="Precorrin-4_C11-MT"/>
    <property type="match status" value="1"/>
</dbReference>
<organism evidence="9 10">
    <name type="scientific">Aedoeadaptatus coxii</name>
    <dbReference type="NCBI Taxonomy" id="755172"/>
    <lineage>
        <taxon>Bacteria</taxon>
        <taxon>Bacillati</taxon>
        <taxon>Bacillota</taxon>
        <taxon>Tissierellia</taxon>
        <taxon>Tissierellales</taxon>
        <taxon>Peptoniphilaceae</taxon>
        <taxon>Aedoeadaptatus</taxon>
    </lineage>
</organism>
<dbReference type="EMBL" id="LSDG01000045">
    <property type="protein sequence ID" value="KXB65195.1"/>
    <property type="molecule type" value="Genomic_DNA"/>
</dbReference>
<accession>A0A134ABZ0</accession>
<name>A0A134ABZ0_9FIRM</name>
<evidence type="ECO:0000256" key="6">
    <source>
        <dbReference type="ARBA" id="ARBA00022691"/>
    </source>
</evidence>
<proteinExistence type="inferred from homology"/>
<evidence type="ECO:0000256" key="2">
    <source>
        <dbReference type="ARBA" id="ARBA00005879"/>
    </source>
</evidence>
<evidence type="ECO:0000313" key="10">
    <source>
        <dbReference type="Proteomes" id="UP000070442"/>
    </source>
</evidence>
<dbReference type="STRING" id="755172.HMPREF1863_01703"/>
<dbReference type="InterPro" id="IPR035996">
    <property type="entry name" value="4pyrrol_Methylase_sf"/>
</dbReference>
<dbReference type="PROSITE" id="PS00839">
    <property type="entry name" value="SUMT_1"/>
    <property type="match status" value="1"/>
</dbReference>
<comment type="similarity">
    <text evidence="2 7">Belongs to the precorrin methyltransferase family.</text>
</comment>
<dbReference type="PANTHER" id="PTHR45790">
    <property type="entry name" value="SIROHEME SYNTHASE-RELATED"/>
    <property type="match status" value="1"/>
</dbReference>
<dbReference type="GO" id="GO:0032259">
    <property type="term" value="P:methylation"/>
    <property type="evidence" value="ECO:0007669"/>
    <property type="project" value="UniProtKB-KW"/>
</dbReference>
<dbReference type="InterPro" id="IPR014777">
    <property type="entry name" value="4pyrrole_Mease_sub1"/>
</dbReference>
<dbReference type="InterPro" id="IPR006362">
    <property type="entry name" value="Cbl_synth_CobM/CibF"/>
</dbReference>
<evidence type="ECO:0000256" key="4">
    <source>
        <dbReference type="ARBA" id="ARBA00022603"/>
    </source>
</evidence>
<evidence type="ECO:0000256" key="1">
    <source>
        <dbReference type="ARBA" id="ARBA00004953"/>
    </source>
</evidence>
<sequence length="250" mass="27296">MIAFVGAGPGDVDLITVKGRKLIEEADVIIYAGSLVDSAHLNFAKEGARFFNSATMHLDEVLDVMRIADSRKEKVVRLHTGDPSVYGAIQEQMDALEEMGISYKVVPGVSSFSAAAASIERELTLPGVSQTVILTRKAGRTLVPEKESIPSLATHRASMCIFLSAGQIPSLVEDLLTSYEPTTPIAVVYKASWADEKIIRSTLEHVVEDVKAEGITKHAQILVGDFLKGDYEKSKLYDKHFSTDFRKGVQ</sequence>
<protein>
    <submittedName>
        <fullName evidence="9">Precorrin-4 C(11)-methyltransferase</fullName>
    </submittedName>
</protein>